<dbReference type="AlphaFoldDB" id="A0A9Q3EFJ2"/>
<feature type="compositionally biased region" description="Polar residues" evidence="1">
    <location>
        <begin position="55"/>
        <end position="65"/>
    </location>
</feature>
<proteinExistence type="predicted"/>
<feature type="chain" id="PRO_5040253320" evidence="2">
    <location>
        <begin position="24"/>
        <end position="261"/>
    </location>
</feature>
<feature type="region of interest" description="Disordered" evidence="1">
    <location>
        <begin position="44"/>
        <end position="65"/>
    </location>
</feature>
<feature type="region of interest" description="Disordered" evidence="1">
    <location>
        <begin position="140"/>
        <end position="165"/>
    </location>
</feature>
<evidence type="ECO:0000256" key="1">
    <source>
        <dbReference type="SAM" id="MobiDB-lite"/>
    </source>
</evidence>
<protein>
    <submittedName>
        <fullName evidence="3">Uncharacterized protein</fullName>
    </submittedName>
</protein>
<feature type="signal peptide" evidence="2">
    <location>
        <begin position="1"/>
        <end position="23"/>
    </location>
</feature>
<reference evidence="3" key="1">
    <citation type="submission" date="2021-03" db="EMBL/GenBank/DDBJ databases">
        <title>Draft genome sequence of rust myrtle Austropuccinia psidii MF-1, a brazilian biotype.</title>
        <authorList>
            <person name="Quecine M.C."/>
            <person name="Pachon D.M.R."/>
            <person name="Bonatelli M.L."/>
            <person name="Correr F.H."/>
            <person name="Franceschini L.M."/>
            <person name="Leite T.F."/>
            <person name="Margarido G.R.A."/>
            <person name="Almeida C.A."/>
            <person name="Ferrarezi J.A."/>
            <person name="Labate C.A."/>
        </authorList>
    </citation>
    <scope>NUCLEOTIDE SEQUENCE</scope>
    <source>
        <strain evidence="3">MF-1</strain>
    </source>
</reference>
<sequence>MMAKKKLKLFILLVLSETPCCLPGIPASNNKRYKWSKKEGPFGKELPVSEAPTPDGTSGYSNLTGSKQREVARWTNVGRPIPFAGRPIYPSSEVPLSRIKIEGVVKRTAQIAYSPTTPDAKCSDELDGEEFEVLLNFSGHQSSTLPSQPASKRSQSQVVPSTPRNFQPVLSPIPSTARPDFVSTVRPSPIPPWSPPNNSNMWPVSVEEEKTSLLFHFLPPQYFSKGNLALVRLTVRIQIWKMKARMLLSGYLDQLIEVLGW</sequence>
<evidence type="ECO:0000256" key="2">
    <source>
        <dbReference type="SAM" id="SignalP"/>
    </source>
</evidence>
<accession>A0A9Q3EFJ2</accession>
<keyword evidence="2" id="KW-0732">Signal</keyword>
<comment type="caution">
    <text evidence="3">The sequence shown here is derived from an EMBL/GenBank/DDBJ whole genome shotgun (WGS) entry which is preliminary data.</text>
</comment>
<keyword evidence="4" id="KW-1185">Reference proteome</keyword>
<evidence type="ECO:0000313" key="4">
    <source>
        <dbReference type="Proteomes" id="UP000765509"/>
    </source>
</evidence>
<evidence type="ECO:0000313" key="3">
    <source>
        <dbReference type="EMBL" id="MBW0521461.1"/>
    </source>
</evidence>
<name>A0A9Q3EFJ2_9BASI</name>
<organism evidence="3 4">
    <name type="scientific">Austropuccinia psidii MF-1</name>
    <dbReference type="NCBI Taxonomy" id="1389203"/>
    <lineage>
        <taxon>Eukaryota</taxon>
        <taxon>Fungi</taxon>
        <taxon>Dikarya</taxon>
        <taxon>Basidiomycota</taxon>
        <taxon>Pucciniomycotina</taxon>
        <taxon>Pucciniomycetes</taxon>
        <taxon>Pucciniales</taxon>
        <taxon>Sphaerophragmiaceae</taxon>
        <taxon>Austropuccinia</taxon>
    </lineage>
</organism>
<dbReference type="Proteomes" id="UP000765509">
    <property type="component" value="Unassembled WGS sequence"/>
</dbReference>
<gene>
    <name evidence="3" type="ORF">O181_061176</name>
</gene>
<dbReference type="EMBL" id="AVOT02028829">
    <property type="protein sequence ID" value="MBW0521461.1"/>
    <property type="molecule type" value="Genomic_DNA"/>
</dbReference>